<evidence type="ECO:0000256" key="1">
    <source>
        <dbReference type="ARBA" id="ARBA00010219"/>
    </source>
</evidence>
<dbReference type="PANTHER" id="PTHR31689">
    <property type="entry name" value="DIAMINOPIMELATE EPIMERASE, CHLOROPLASTIC"/>
    <property type="match status" value="1"/>
</dbReference>
<evidence type="ECO:0000313" key="4">
    <source>
        <dbReference type="EMBL" id="MBI1756871.1"/>
    </source>
</evidence>
<organism evidence="4 5">
    <name type="scientific">Fimbriimonas ginsengisoli</name>
    <dbReference type="NCBI Taxonomy" id="1005039"/>
    <lineage>
        <taxon>Bacteria</taxon>
        <taxon>Bacillati</taxon>
        <taxon>Armatimonadota</taxon>
        <taxon>Fimbriimonadia</taxon>
        <taxon>Fimbriimonadales</taxon>
        <taxon>Fimbriimonadaceae</taxon>
        <taxon>Fimbriimonas</taxon>
    </lineage>
</organism>
<accession>A0A931PWQ1</accession>
<evidence type="ECO:0000256" key="3">
    <source>
        <dbReference type="NCBIfam" id="TIGR00652"/>
    </source>
</evidence>
<dbReference type="Proteomes" id="UP000727962">
    <property type="component" value="Unassembled WGS sequence"/>
</dbReference>
<dbReference type="InterPro" id="IPR001653">
    <property type="entry name" value="DAP_epimerase_DapF"/>
</dbReference>
<name>A0A931PWQ1_FIMGI</name>
<dbReference type="Pfam" id="PF01678">
    <property type="entry name" value="DAP_epimerase"/>
    <property type="match status" value="2"/>
</dbReference>
<proteinExistence type="inferred from homology"/>
<evidence type="ECO:0000313" key="5">
    <source>
        <dbReference type="Proteomes" id="UP000727962"/>
    </source>
</evidence>
<dbReference type="EC" id="5.1.1.7" evidence="3"/>
<reference evidence="4" key="1">
    <citation type="submission" date="2020-07" db="EMBL/GenBank/DDBJ databases">
        <title>Huge and variable diversity of episymbiotic CPR bacteria and DPANN archaea in groundwater ecosystems.</title>
        <authorList>
            <person name="He C.Y."/>
            <person name="Keren R."/>
            <person name="Whittaker M."/>
            <person name="Farag I.F."/>
            <person name="Doudna J."/>
            <person name="Cate J.H.D."/>
            <person name="Banfield J.F."/>
        </authorList>
    </citation>
    <scope>NUCLEOTIDE SEQUENCE</scope>
    <source>
        <strain evidence="4">NC_groundwater_17_Pr7_B-0.1um_64_12</strain>
    </source>
</reference>
<gene>
    <name evidence="4" type="primary">dapF</name>
    <name evidence="4" type="ORF">HYR64_07180</name>
</gene>
<dbReference type="AlphaFoldDB" id="A0A931PWQ1"/>
<dbReference type="EMBL" id="JACOSL010000041">
    <property type="protein sequence ID" value="MBI1756871.1"/>
    <property type="molecule type" value="Genomic_DNA"/>
</dbReference>
<dbReference type="GO" id="GO:0008837">
    <property type="term" value="F:diaminopimelate epimerase activity"/>
    <property type="evidence" value="ECO:0007669"/>
    <property type="project" value="UniProtKB-UniRule"/>
</dbReference>
<dbReference type="SUPFAM" id="SSF54506">
    <property type="entry name" value="Diaminopimelate epimerase-like"/>
    <property type="match status" value="2"/>
</dbReference>
<comment type="similarity">
    <text evidence="1">Belongs to the diaminopimelate epimerase family.</text>
</comment>
<dbReference type="GO" id="GO:0009089">
    <property type="term" value="P:lysine biosynthetic process via diaminopimelate"/>
    <property type="evidence" value="ECO:0007669"/>
    <property type="project" value="UniProtKB-UniRule"/>
</dbReference>
<sequence>MRLTFWKVQSIGNDFVLVHLPDVETAARERVPRGAIPDIEAFLPMLAKALCQRRFCIGSDGLLVIGRDHDRLTLRMFNPDGTEDFCGNGLRCAAVHAHRQGWTGEALEIEHGGLTVPAQLLGGGLVRTVIGPADYTPSKVPIRARGEVFNEAVWSGMIDGMALNFFGSALTTGSTHVVIPTIELPDDHSFEAISRRIETDARFPRQTSVIWCQETAPMRLKVRIWERGAGETLGCGTGSAAAAADYMRRRSAAGLIEVENPGGTVRVSAPSWNGRLTVEGVAEELYEGVVDLPSPGESLAQPEALVSR</sequence>
<dbReference type="GO" id="GO:0005829">
    <property type="term" value="C:cytosol"/>
    <property type="evidence" value="ECO:0007669"/>
    <property type="project" value="TreeGrafter"/>
</dbReference>
<dbReference type="Gene3D" id="3.10.310.10">
    <property type="entry name" value="Diaminopimelate Epimerase, Chain A, domain 1"/>
    <property type="match status" value="2"/>
</dbReference>
<evidence type="ECO:0000256" key="2">
    <source>
        <dbReference type="ARBA" id="ARBA00023235"/>
    </source>
</evidence>
<dbReference type="NCBIfam" id="TIGR00652">
    <property type="entry name" value="DapF"/>
    <property type="match status" value="1"/>
</dbReference>
<dbReference type="PANTHER" id="PTHR31689:SF0">
    <property type="entry name" value="DIAMINOPIMELATE EPIMERASE"/>
    <property type="match status" value="1"/>
</dbReference>
<keyword evidence="2 4" id="KW-0413">Isomerase</keyword>
<comment type="caution">
    <text evidence="4">The sequence shown here is derived from an EMBL/GenBank/DDBJ whole genome shotgun (WGS) entry which is preliminary data.</text>
</comment>
<protein>
    <recommendedName>
        <fullName evidence="3">Diaminopimelate epimerase</fullName>
        <ecNumber evidence="3">5.1.1.7</ecNumber>
    </recommendedName>
</protein>